<feature type="compositionally biased region" description="Basic and acidic residues" evidence="1">
    <location>
        <begin position="884"/>
        <end position="909"/>
    </location>
</feature>
<dbReference type="InterPro" id="IPR009057">
    <property type="entry name" value="Homeodomain-like_sf"/>
</dbReference>
<dbReference type="PANTHER" id="PTHR24216:SF65">
    <property type="entry name" value="PAXILLIN-LIKE PROTEIN 1"/>
    <property type="match status" value="1"/>
</dbReference>
<feature type="compositionally biased region" description="Acidic residues" evidence="1">
    <location>
        <begin position="970"/>
        <end position="1004"/>
    </location>
</feature>
<proteinExistence type="predicted"/>
<evidence type="ECO:0000313" key="3">
    <source>
        <dbReference type="Proteomes" id="UP001363151"/>
    </source>
</evidence>
<gene>
    <name evidence="2" type="ORF">SO694_001050100</name>
</gene>
<feature type="region of interest" description="Disordered" evidence="1">
    <location>
        <begin position="947"/>
        <end position="1022"/>
    </location>
</feature>
<feature type="compositionally biased region" description="Basic and acidic residues" evidence="1">
    <location>
        <begin position="242"/>
        <end position="253"/>
    </location>
</feature>
<dbReference type="PANTHER" id="PTHR24216">
    <property type="entry name" value="PAXILLIN-RELATED"/>
    <property type="match status" value="1"/>
</dbReference>
<evidence type="ECO:0008006" key="4">
    <source>
        <dbReference type="Google" id="ProtNLM"/>
    </source>
</evidence>
<organism evidence="2 3">
    <name type="scientific">Aureococcus anophagefferens</name>
    <name type="common">Harmful bloom alga</name>
    <dbReference type="NCBI Taxonomy" id="44056"/>
    <lineage>
        <taxon>Eukaryota</taxon>
        <taxon>Sar</taxon>
        <taxon>Stramenopiles</taxon>
        <taxon>Ochrophyta</taxon>
        <taxon>Pelagophyceae</taxon>
        <taxon>Pelagomonadales</taxon>
        <taxon>Pelagomonadaceae</taxon>
        <taxon>Aureococcus</taxon>
    </lineage>
</organism>
<keyword evidence="3" id="KW-1185">Reference proteome</keyword>
<dbReference type="EMBL" id="JBBJCI010000360">
    <property type="protein sequence ID" value="KAK7233426.1"/>
    <property type="molecule type" value="Genomic_DNA"/>
</dbReference>
<feature type="region of interest" description="Disordered" evidence="1">
    <location>
        <begin position="225"/>
        <end position="424"/>
    </location>
</feature>
<accession>A0ABR1FMB3</accession>
<name>A0ABR1FMB3_AURAN</name>
<comment type="caution">
    <text evidence="2">The sequence shown here is derived from an EMBL/GenBank/DDBJ whole genome shotgun (WGS) entry which is preliminary data.</text>
</comment>
<reference evidence="2 3" key="1">
    <citation type="submission" date="2024-03" db="EMBL/GenBank/DDBJ databases">
        <title>Aureococcus anophagefferens CCMP1851 and Kratosvirus quantuckense: Draft genome of a second virus-susceptible host strain in the model system.</title>
        <authorList>
            <person name="Chase E."/>
            <person name="Truchon A.R."/>
            <person name="Schepens W."/>
            <person name="Wilhelm S.W."/>
        </authorList>
    </citation>
    <scope>NUCLEOTIDE SEQUENCE [LARGE SCALE GENOMIC DNA]</scope>
    <source>
        <strain evidence="2 3">CCMP1851</strain>
    </source>
</reference>
<protein>
    <recommendedName>
        <fullName evidence="4">Myb-like domain-containing protein</fullName>
    </recommendedName>
</protein>
<feature type="compositionally biased region" description="Basic and acidic residues" evidence="1">
    <location>
        <begin position="842"/>
        <end position="863"/>
    </location>
</feature>
<feature type="region of interest" description="Disordered" evidence="1">
    <location>
        <begin position="842"/>
        <end position="925"/>
    </location>
</feature>
<sequence>MIATRDEIPAKPWIDDEAEMYSGWMKMLGEGLEDLVAQSKSTGPLGNILALLGGSYLDSRARLLVECFDALHAAGVAFADDPASPDAILEVAAHARKPMGGAELAPSAESEDEPHPHPELFAPVPPAPLAEDELARFAQDAFAELAALRQSDAAPHSPSDEVPPEGDLEISQGEVARLTADAGRHAADLAAAETAIARLKAERDVARAAAPRAARRRATLELDEARLVASAPKPGSTPEAAGRADLDESDAQRPPRRRPSRRRPPRAPRASRAAGRGAPRGRARPAPSPKPADEASPAPSPKPPSTDESALEQRDAPAPSPKPPSTDASARVASAGGRLDGRVGAGAGVAAELRGPGAAGRGVRARRAPASPAPSPKPADEASPAPSPKPADEASPEESPAASTDVEAEARARRGGGGAGARDALEAAERECVAEARRQAAAREAEAAPLRDALTAATREREEADAACRSAKAADTSDEEKVRTYWVAIEKWAAEDLARRRVVEHRFDLKESGGGTDDGCFARRRGDEWQFFADARGIFEAFRGAVPNFFGCVLTTSYQIGPVLQGKNVIPGFEARLWPTDVPQELVEKAVAAMARETISKKRAAEDLARRRVVEHRYDLKESGGTAADGCFARRVGEEWQFFANARGICEAFREAFPNVFGTAKKTGAQVRSVLRGEKRVDRFEARLWPTDVPPELVEKAVAAMAKKSKKTKASKEPKETETSRGLSKWNDEVGVLREEFPAAELPTDAVEVAPVDATGSWTPEEHRDFLRGFYHGLGASGMAKFHPTRTADQIRTHAQKYFAKMASAEPGEAVAELRAALEVQSMPGSADAKERCLRELEERDDEAAAKARSKQEAAAAKESKRKRQKPKRKRQKPKKRLTRHEFTEKMERKTAEHVESLRLHEEAYGKAGLPPPKPGLTKAANSVADSVAAALPLLNEHLRLQNVGADASDSEEDGADASDAGETSGFEDDGDAHMDDVDDDVSVEDAEASSDAPTDDEGEGSTTGATDDEGEGSTTGDADATCCGAACSEMDVPGGFAAPCKCAAPPPSAGEGDLVAALVSHYEPFGDPDVLSDGSKPRSLAGLKFHPTGTFASLGGACVQIKSSTRLQCARIRMF</sequence>
<feature type="compositionally biased region" description="Basic and acidic residues" evidence="1">
    <location>
        <begin position="714"/>
        <end position="723"/>
    </location>
</feature>
<dbReference type="SUPFAM" id="SSF46689">
    <property type="entry name" value="Homeodomain-like"/>
    <property type="match status" value="1"/>
</dbReference>
<feature type="compositionally biased region" description="Low complexity" evidence="1">
    <location>
        <begin position="268"/>
        <end position="277"/>
    </location>
</feature>
<evidence type="ECO:0000256" key="1">
    <source>
        <dbReference type="SAM" id="MobiDB-lite"/>
    </source>
</evidence>
<feature type="region of interest" description="Disordered" evidence="1">
    <location>
        <begin position="707"/>
        <end position="727"/>
    </location>
</feature>
<feature type="region of interest" description="Disordered" evidence="1">
    <location>
        <begin position="99"/>
        <end position="118"/>
    </location>
</feature>
<dbReference type="Gene3D" id="1.10.10.60">
    <property type="entry name" value="Homeodomain-like"/>
    <property type="match status" value="1"/>
</dbReference>
<feature type="compositionally biased region" description="Basic residues" evidence="1">
    <location>
        <begin position="864"/>
        <end position="883"/>
    </location>
</feature>
<evidence type="ECO:0000313" key="2">
    <source>
        <dbReference type="EMBL" id="KAK7233426.1"/>
    </source>
</evidence>
<dbReference type="Proteomes" id="UP001363151">
    <property type="component" value="Unassembled WGS sequence"/>
</dbReference>
<feature type="compositionally biased region" description="Basic residues" evidence="1">
    <location>
        <begin position="254"/>
        <end position="266"/>
    </location>
</feature>